<reference evidence="3 4" key="1">
    <citation type="journal article" date="2019" name="Int. J. Syst. Evol. Microbiol.">
        <title>The Global Catalogue of Microorganisms (GCM) 10K type strain sequencing project: providing services to taxonomists for standard genome sequencing and annotation.</title>
        <authorList>
            <consortium name="The Broad Institute Genomics Platform"/>
            <consortium name="The Broad Institute Genome Sequencing Center for Infectious Disease"/>
            <person name="Wu L."/>
            <person name="Ma J."/>
        </authorList>
    </citation>
    <scope>NUCLEOTIDE SEQUENCE [LARGE SCALE GENOMIC DNA]</scope>
    <source>
        <strain evidence="3 4">JCM 16374</strain>
    </source>
</reference>
<accession>A0ABN3R3Y0</accession>
<evidence type="ECO:0008006" key="5">
    <source>
        <dbReference type="Google" id="ProtNLM"/>
    </source>
</evidence>
<protein>
    <recommendedName>
        <fullName evidence="5">Lipoprotein</fullName>
    </recommendedName>
</protein>
<feature type="chain" id="PRO_5045668373" description="Lipoprotein" evidence="2">
    <location>
        <begin position="27"/>
        <end position="172"/>
    </location>
</feature>
<name>A0ABN3R3Y0_9ACTN</name>
<evidence type="ECO:0000313" key="3">
    <source>
        <dbReference type="EMBL" id="GAA2643180.1"/>
    </source>
</evidence>
<feature type="signal peptide" evidence="2">
    <location>
        <begin position="1"/>
        <end position="26"/>
    </location>
</feature>
<keyword evidence="2" id="KW-0732">Signal</keyword>
<gene>
    <name evidence="3" type="ORF">GCM10009864_00700</name>
</gene>
<feature type="compositionally biased region" description="Polar residues" evidence="1">
    <location>
        <begin position="63"/>
        <end position="77"/>
    </location>
</feature>
<feature type="region of interest" description="Disordered" evidence="1">
    <location>
        <begin position="35"/>
        <end position="78"/>
    </location>
</feature>
<proteinExistence type="predicted"/>
<feature type="compositionally biased region" description="Low complexity" evidence="1">
    <location>
        <begin position="44"/>
        <end position="60"/>
    </location>
</feature>
<evidence type="ECO:0000256" key="2">
    <source>
        <dbReference type="SAM" id="SignalP"/>
    </source>
</evidence>
<evidence type="ECO:0000313" key="4">
    <source>
        <dbReference type="Proteomes" id="UP001500994"/>
    </source>
</evidence>
<dbReference type="EMBL" id="BAAARK010000001">
    <property type="protein sequence ID" value="GAA2643180.1"/>
    <property type="molecule type" value="Genomic_DNA"/>
</dbReference>
<keyword evidence="4" id="KW-1185">Reference proteome</keyword>
<dbReference type="Proteomes" id="UP001500994">
    <property type="component" value="Unassembled WGS sequence"/>
</dbReference>
<evidence type="ECO:0000256" key="1">
    <source>
        <dbReference type="SAM" id="MobiDB-lite"/>
    </source>
</evidence>
<comment type="caution">
    <text evidence="3">The sequence shown here is derived from an EMBL/GenBank/DDBJ whole genome shotgun (WGS) entry which is preliminary data.</text>
</comment>
<sequence>MQLGSPARPHLYWVRPSVVAALTVLAAGCAAGTHDTGMSGVTGSVTATASAPPSTRATPQPSEPTEQADPTPSFTQRGRTRILRYGDVEVEATPRADGVLTTVTVRNTTGRRAGYEVAVSIGDGKDWVASFTFRLDALAPGATKSGTDTVGGPHLGPVPSAPKIYIDHVSNY</sequence>
<organism evidence="3 4">
    <name type="scientific">Streptomyces lunalinharesii</name>
    <dbReference type="NCBI Taxonomy" id="333384"/>
    <lineage>
        <taxon>Bacteria</taxon>
        <taxon>Bacillati</taxon>
        <taxon>Actinomycetota</taxon>
        <taxon>Actinomycetes</taxon>
        <taxon>Kitasatosporales</taxon>
        <taxon>Streptomycetaceae</taxon>
        <taxon>Streptomyces</taxon>
    </lineage>
</organism>